<comment type="caution">
    <text evidence="2">The sequence shown here is derived from an EMBL/GenBank/DDBJ whole genome shotgun (WGS) entry which is preliminary data.</text>
</comment>
<evidence type="ECO:0000256" key="1">
    <source>
        <dbReference type="SAM" id="Coils"/>
    </source>
</evidence>
<organism evidence="2 3">
    <name type="scientific">Marvinbryantia formatexigens DSM 14469</name>
    <dbReference type="NCBI Taxonomy" id="478749"/>
    <lineage>
        <taxon>Bacteria</taxon>
        <taxon>Bacillati</taxon>
        <taxon>Bacillota</taxon>
        <taxon>Clostridia</taxon>
        <taxon>Lachnospirales</taxon>
        <taxon>Lachnospiraceae</taxon>
        <taxon>Marvinbryantia</taxon>
    </lineage>
</organism>
<sequence length="116" mass="13468">MTLCQSSLKKLALRELRIKEAYEAGIDTLPEYQENKQRLQSERARLNALLASARKQETAKKQNPQNPSSAPVYTLREFFESDAIPPEQKAAFLCRVLEEIVWDKQKNRLSFFLRTP</sequence>
<evidence type="ECO:0000313" key="2">
    <source>
        <dbReference type="EMBL" id="EET59295.1"/>
    </source>
</evidence>
<name>C6LJI1_9FIRM</name>
<feature type="coiled-coil region" evidence="1">
    <location>
        <begin position="29"/>
        <end position="56"/>
    </location>
</feature>
<keyword evidence="1" id="KW-0175">Coiled coil</keyword>
<accession>C6LJI1</accession>
<dbReference type="AlphaFoldDB" id="C6LJI1"/>
<dbReference type="Proteomes" id="UP000005561">
    <property type="component" value="Unassembled WGS sequence"/>
</dbReference>
<evidence type="ECO:0008006" key="4">
    <source>
        <dbReference type="Google" id="ProtNLM"/>
    </source>
</evidence>
<keyword evidence="3" id="KW-1185">Reference proteome</keyword>
<gene>
    <name evidence="2" type="ORF">BRYFOR_08817</name>
</gene>
<proteinExistence type="predicted"/>
<dbReference type="EMBL" id="ACCL02000020">
    <property type="protein sequence ID" value="EET59295.1"/>
    <property type="molecule type" value="Genomic_DNA"/>
</dbReference>
<reference evidence="2" key="1">
    <citation type="submission" date="2009-07" db="EMBL/GenBank/DDBJ databases">
        <authorList>
            <person name="Weinstock G."/>
            <person name="Sodergren E."/>
            <person name="Clifton S."/>
            <person name="Fulton L."/>
            <person name="Fulton B."/>
            <person name="Courtney L."/>
            <person name="Fronick C."/>
            <person name="Harrison M."/>
            <person name="Strong C."/>
            <person name="Farmer C."/>
            <person name="Delahaunty K."/>
            <person name="Markovic C."/>
            <person name="Hall O."/>
            <person name="Minx P."/>
            <person name="Tomlinson C."/>
            <person name="Mitreva M."/>
            <person name="Nelson J."/>
            <person name="Hou S."/>
            <person name="Wollam A."/>
            <person name="Pepin K.H."/>
            <person name="Johnson M."/>
            <person name="Bhonagiri V."/>
            <person name="Nash W.E."/>
            <person name="Warren W."/>
            <person name="Chinwalla A."/>
            <person name="Mardis E.R."/>
            <person name="Wilson R.K."/>
        </authorList>
    </citation>
    <scope>NUCLEOTIDE SEQUENCE [LARGE SCALE GENOMIC DNA]</scope>
    <source>
        <strain evidence="2">DSM 14469</strain>
    </source>
</reference>
<evidence type="ECO:0000313" key="3">
    <source>
        <dbReference type="Proteomes" id="UP000005561"/>
    </source>
</evidence>
<dbReference type="STRING" id="168384.SAMN05660368_03145"/>
<protein>
    <recommendedName>
        <fullName evidence="4">Resolvase/invertase-type recombinase catalytic domain-containing protein</fullName>
    </recommendedName>
</protein>